<dbReference type="PROSITE" id="PS51833">
    <property type="entry name" value="HDOD"/>
    <property type="match status" value="1"/>
</dbReference>
<dbReference type="InterPro" id="IPR007214">
    <property type="entry name" value="YbaK/aa-tRNA-synth-assoc-dom"/>
</dbReference>
<dbReference type="Pfam" id="PF04073">
    <property type="entry name" value="tRNA_edit"/>
    <property type="match status" value="1"/>
</dbReference>
<dbReference type="InterPro" id="IPR014627">
    <property type="entry name" value="UCP036888_HDGYP-like"/>
</dbReference>
<evidence type="ECO:0000313" key="3">
    <source>
        <dbReference type="EMBL" id="GAA3942829.1"/>
    </source>
</evidence>
<dbReference type="InterPro" id="IPR036754">
    <property type="entry name" value="YbaK/aa-tRNA-synt-asso_dom_sf"/>
</dbReference>
<dbReference type="PIRSF" id="PIRSF036888">
    <property type="entry name" value="HDGYPm_UCP036888"/>
    <property type="match status" value="1"/>
</dbReference>
<feature type="transmembrane region" description="Helical" evidence="1">
    <location>
        <begin position="315"/>
        <end position="336"/>
    </location>
</feature>
<reference evidence="4" key="1">
    <citation type="journal article" date="2019" name="Int. J. Syst. Evol. Microbiol.">
        <title>The Global Catalogue of Microorganisms (GCM) 10K type strain sequencing project: providing services to taxonomists for standard genome sequencing and annotation.</title>
        <authorList>
            <consortium name="The Broad Institute Genomics Platform"/>
            <consortium name="The Broad Institute Genome Sequencing Center for Infectious Disease"/>
            <person name="Wu L."/>
            <person name="Ma J."/>
        </authorList>
    </citation>
    <scope>NUCLEOTIDE SEQUENCE [LARGE SCALE GENOMIC DNA]</scope>
    <source>
        <strain evidence="4">JCM 17551</strain>
    </source>
</reference>
<protein>
    <submittedName>
        <fullName evidence="3">HDOD domain-containing protein</fullName>
    </submittedName>
</protein>
<gene>
    <name evidence="3" type="ORF">GCM10022277_43330</name>
</gene>
<dbReference type="PANTHER" id="PTHR33525">
    <property type="match status" value="1"/>
</dbReference>
<comment type="caution">
    <text evidence="3">The sequence shown here is derived from an EMBL/GenBank/DDBJ whole genome shotgun (WGS) entry which is preliminary data.</text>
</comment>
<evidence type="ECO:0000259" key="2">
    <source>
        <dbReference type="PROSITE" id="PS51833"/>
    </source>
</evidence>
<dbReference type="SUPFAM" id="SSF109604">
    <property type="entry name" value="HD-domain/PDEase-like"/>
    <property type="match status" value="1"/>
</dbReference>
<dbReference type="RefSeq" id="WP_344800762.1">
    <property type="nucleotide sequence ID" value="NZ_BAABBN010000017.1"/>
</dbReference>
<keyword evidence="1" id="KW-0472">Membrane</keyword>
<name>A0ABP7NCB5_9GAMM</name>
<keyword evidence="1" id="KW-0812">Transmembrane</keyword>
<dbReference type="Gene3D" id="3.90.960.10">
    <property type="entry name" value="YbaK/aminoacyl-tRNA synthetase-associated domain"/>
    <property type="match status" value="1"/>
</dbReference>
<feature type="domain" description="HDOD" evidence="2">
    <location>
        <begin position="194"/>
        <end position="394"/>
    </location>
</feature>
<dbReference type="Pfam" id="PF08668">
    <property type="entry name" value="HDOD"/>
    <property type="match status" value="1"/>
</dbReference>
<dbReference type="InterPro" id="IPR013976">
    <property type="entry name" value="HDOD"/>
</dbReference>
<dbReference type="PANTHER" id="PTHR33525:SF3">
    <property type="entry name" value="RIBONUCLEASE Y"/>
    <property type="match status" value="1"/>
</dbReference>
<dbReference type="Proteomes" id="UP001501565">
    <property type="component" value="Unassembled WGS sequence"/>
</dbReference>
<sequence length="465" mass="52166">MSIAASLKLLLTKNQIEYVIEEKLQNLDGFSQKRSTLSHCTRSTVLMDQVGKVQVITPYNSFLDLTLLNNVIGRQLSPAKPDTVARMCETINVETLPAVPALTRLDVIIDKNLLELPFIYIESGKDGHWIKMDTKDFLKLCPKARPENISTPIDIRHIGEMNTTTEEDRETISQAVIAFNPTRMKQRLEETMEIPPLPTSAQQIIRLRSDPSADIDKLTNIIETDPSLAAQIVSWASSPIYNPPGTVRSVHDACMRVLGFDMVLNLSLGLALGRTLPLPKEGPNGYTPFWYESVFVAASIGGLVAAISREKRPSFGLSYLTGLLHEIGYLVLAYVFPPHFDRLCRHLEVNKHLPDVAIDNQVMKVNRYQVGSWLMNYWQMPTEICVGLKHQLNPDYDGKFHAYANLIYLAKAELKKRGIGNATTSYVPESLYDRLGLDPETVTEIIDKVIESSSDLKNMAQALMR</sequence>
<organism evidence="3 4">
    <name type="scientific">Litoribacillus peritrichatus</name>
    <dbReference type="NCBI Taxonomy" id="718191"/>
    <lineage>
        <taxon>Bacteria</taxon>
        <taxon>Pseudomonadati</taxon>
        <taxon>Pseudomonadota</taxon>
        <taxon>Gammaproteobacteria</taxon>
        <taxon>Oceanospirillales</taxon>
        <taxon>Oceanospirillaceae</taxon>
        <taxon>Litoribacillus</taxon>
    </lineage>
</organism>
<keyword evidence="4" id="KW-1185">Reference proteome</keyword>
<evidence type="ECO:0000256" key="1">
    <source>
        <dbReference type="SAM" id="Phobius"/>
    </source>
</evidence>
<proteinExistence type="predicted"/>
<feature type="transmembrane region" description="Helical" evidence="1">
    <location>
        <begin position="289"/>
        <end position="308"/>
    </location>
</feature>
<accession>A0ABP7NCB5</accession>
<evidence type="ECO:0000313" key="4">
    <source>
        <dbReference type="Proteomes" id="UP001501565"/>
    </source>
</evidence>
<keyword evidence="1" id="KW-1133">Transmembrane helix</keyword>
<dbReference type="SUPFAM" id="SSF55826">
    <property type="entry name" value="YbaK/ProRS associated domain"/>
    <property type="match status" value="1"/>
</dbReference>
<dbReference type="EMBL" id="BAABBN010000017">
    <property type="protein sequence ID" value="GAA3942829.1"/>
    <property type="molecule type" value="Genomic_DNA"/>
</dbReference>
<dbReference type="Gene3D" id="1.10.3210.10">
    <property type="entry name" value="Hypothetical protein af1432"/>
    <property type="match status" value="1"/>
</dbReference>
<dbReference type="InterPro" id="IPR052340">
    <property type="entry name" value="RNase_Y/CdgJ"/>
</dbReference>